<dbReference type="AlphaFoldDB" id="A0A5F9DGA0"/>
<protein>
    <submittedName>
        <fullName evidence="1">Uncharacterized protein</fullName>
    </submittedName>
</protein>
<dbReference type="InParanoid" id="A0A5F9DGA0"/>
<evidence type="ECO:0000313" key="2">
    <source>
        <dbReference type="Proteomes" id="UP000001811"/>
    </source>
</evidence>
<keyword evidence="2" id="KW-1185">Reference proteome</keyword>
<dbReference type="Bgee" id="ENSOCUG00000031613">
    <property type="expression patterns" value="Expressed in aorta and 1 other cell type or tissue"/>
</dbReference>
<reference evidence="1" key="3">
    <citation type="submission" date="2025-09" db="UniProtKB">
        <authorList>
            <consortium name="Ensembl"/>
        </authorList>
    </citation>
    <scope>IDENTIFICATION</scope>
    <source>
        <strain evidence="1">Thorbecke</strain>
    </source>
</reference>
<evidence type="ECO:0000313" key="1">
    <source>
        <dbReference type="Ensembl" id="ENSOCUP00000045306.1"/>
    </source>
</evidence>
<proteinExistence type="predicted"/>
<sequence length="65" mass="7477">VIRDVQFTLFTERLCMSLFLLVVLYHHLALNNPKKQELDVVLCSGFQDIIFGGVKNKNEGSEFTF</sequence>
<dbReference type="SUPFAM" id="SSF103464">
    <property type="entry name" value="Oligosaccharyltransferase subunit ost4p"/>
    <property type="match status" value="1"/>
</dbReference>
<dbReference type="FunCoup" id="A0A5F9DGA0">
    <property type="interactions" value="51"/>
</dbReference>
<dbReference type="SMR" id="A0A5F9DGA0"/>
<dbReference type="InterPro" id="IPR036330">
    <property type="entry name" value="Ost4p_sf"/>
</dbReference>
<organism evidence="1 2">
    <name type="scientific">Oryctolagus cuniculus</name>
    <name type="common">Rabbit</name>
    <dbReference type="NCBI Taxonomy" id="9986"/>
    <lineage>
        <taxon>Eukaryota</taxon>
        <taxon>Metazoa</taxon>
        <taxon>Chordata</taxon>
        <taxon>Craniata</taxon>
        <taxon>Vertebrata</taxon>
        <taxon>Euteleostomi</taxon>
        <taxon>Mammalia</taxon>
        <taxon>Eutheria</taxon>
        <taxon>Euarchontoglires</taxon>
        <taxon>Glires</taxon>
        <taxon>Lagomorpha</taxon>
        <taxon>Leporidae</taxon>
        <taxon>Oryctolagus</taxon>
    </lineage>
</organism>
<dbReference type="STRING" id="9986.ENSOCUP00000045306"/>
<dbReference type="Ensembl" id="ENSOCUT00000047935.1">
    <property type="protein sequence ID" value="ENSOCUP00000045306.1"/>
    <property type="gene ID" value="ENSOCUG00000031613.1"/>
</dbReference>
<name>A0A5F9DGA0_RABIT</name>
<dbReference type="Proteomes" id="UP000001811">
    <property type="component" value="Unplaced"/>
</dbReference>
<accession>A0A5F9DGA0</accession>
<reference evidence="1" key="2">
    <citation type="submission" date="2025-08" db="UniProtKB">
        <authorList>
            <consortium name="Ensembl"/>
        </authorList>
    </citation>
    <scope>IDENTIFICATION</scope>
    <source>
        <strain evidence="1">Thorbecke</strain>
    </source>
</reference>
<reference evidence="1 2" key="1">
    <citation type="journal article" date="2011" name="Nature">
        <title>A high-resolution map of human evolutionary constraint using 29 mammals.</title>
        <authorList>
            <person name="Lindblad-Toh K."/>
            <person name="Garber M."/>
            <person name="Zuk O."/>
            <person name="Lin M.F."/>
            <person name="Parker B.J."/>
            <person name="Washietl S."/>
            <person name="Kheradpour P."/>
            <person name="Ernst J."/>
            <person name="Jordan G."/>
            <person name="Mauceli E."/>
            <person name="Ward L.D."/>
            <person name="Lowe C.B."/>
            <person name="Holloway A.K."/>
            <person name="Clamp M."/>
            <person name="Gnerre S."/>
            <person name="Alfoldi J."/>
            <person name="Beal K."/>
            <person name="Chang J."/>
            <person name="Clawson H."/>
            <person name="Cuff J."/>
            <person name="Di Palma F."/>
            <person name="Fitzgerald S."/>
            <person name="Flicek P."/>
            <person name="Guttman M."/>
            <person name="Hubisz M.J."/>
            <person name="Jaffe D.B."/>
            <person name="Jungreis I."/>
            <person name="Kent W.J."/>
            <person name="Kostka D."/>
            <person name="Lara M."/>
            <person name="Martins A.L."/>
            <person name="Massingham T."/>
            <person name="Moltke I."/>
            <person name="Raney B.J."/>
            <person name="Rasmussen M.D."/>
            <person name="Robinson J."/>
            <person name="Stark A."/>
            <person name="Vilella A.J."/>
            <person name="Wen J."/>
            <person name="Xie X."/>
            <person name="Zody M.C."/>
            <person name="Baldwin J."/>
            <person name="Bloom T."/>
            <person name="Chin C.W."/>
            <person name="Heiman D."/>
            <person name="Nicol R."/>
            <person name="Nusbaum C."/>
            <person name="Young S."/>
            <person name="Wilkinson J."/>
            <person name="Worley K.C."/>
            <person name="Kovar C.L."/>
            <person name="Muzny D.M."/>
            <person name="Gibbs R.A."/>
            <person name="Cree A."/>
            <person name="Dihn H.H."/>
            <person name="Fowler G."/>
            <person name="Jhangiani S."/>
            <person name="Joshi V."/>
            <person name="Lee S."/>
            <person name="Lewis L.R."/>
            <person name="Nazareth L.V."/>
            <person name="Okwuonu G."/>
            <person name="Santibanez J."/>
            <person name="Warren W.C."/>
            <person name="Mardis E.R."/>
            <person name="Weinstock G.M."/>
            <person name="Wilson R.K."/>
            <person name="Delehaunty K."/>
            <person name="Dooling D."/>
            <person name="Fronik C."/>
            <person name="Fulton L."/>
            <person name="Fulton B."/>
            <person name="Graves T."/>
            <person name="Minx P."/>
            <person name="Sodergren E."/>
            <person name="Birney E."/>
            <person name="Margulies E.H."/>
            <person name="Herrero J."/>
            <person name="Green E.D."/>
            <person name="Haussler D."/>
            <person name="Siepel A."/>
            <person name="Goldman N."/>
            <person name="Pollard K.S."/>
            <person name="Pedersen J.S."/>
            <person name="Lander E.S."/>
            <person name="Kellis M."/>
        </authorList>
    </citation>
    <scope>NUCLEOTIDE SEQUENCE [LARGE SCALE GENOMIC DNA]</scope>
    <source>
        <strain evidence="2">Thorbecke</strain>
    </source>
</reference>